<dbReference type="Gene3D" id="3.30.360.10">
    <property type="entry name" value="Dihydrodipicolinate Reductase, domain 2"/>
    <property type="match status" value="1"/>
</dbReference>
<dbReference type="RefSeq" id="WP_183488155.1">
    <property type="nucleotide sequence ID" value="NZ_JACIDZ010000011.1"/>
</dbReference>
<sequence>MAHSPIRVGFIGLNPDSNWAATAHVPALKSLGDRFEIVGVANSSPESGKRTAEALGLKHAFDTPADLVASPEVDLVVVTVKVPFHFELVSLALNAGKHVYCEWPLGNGLEEAKTLAALAEEKGVVAVAGTQARAAPEILHLKTLIEDGYVGKMLSTSLIGTGGNWADQTSAALYYLFDARNGAKMEDIPMAHTLAAVKDVLGDFGPLDATLGFNFETVKITDTNDEKPKTAADQVMVQGKLKSGAAFSLHYKGGTNRGTNFLWEINGTEGDIQVTAGLGHAQMVQLTVKGARGEEKVLSDQMPDPSVYKGKPEFPGARNVAGIYARLADDIENGTRTAPTFAEGVALHEVLDVIAKSAAAKA</sequence>
<dbReference type="Pfam" id="PF01408">
    <property type="entry name" value="GFO_IDH_MocA"/>
    <property type="match status" value="1"/>
</dbReference>
<proteinExistence type="predicted"/>
<dbReference type="SUPFAM" id="SSF51735">
    <property type="entry name" value="NAD(P)-binding Rossmann-fold domains"/>
    <property type="match status" value="1"/>
</dbReference>
<evidence type="ECO:0000313" key="4">
    <source>
        <dbReference type="Proteomes" id="UP000530571"/>
    </source>
</evidence>
<dbReference type="Gene3D" id="3.40.50.720">
    <property type="entry name" value="NAD(P)-binding Rossmann-like Domain"/>
    <property type="match status" value="1"/>
</dbReference>
<evidence type="ECO:0000259" key="1">
    <source>
        <dbReference type="Pfam" id="PF01408"/>
    </source>
</evidence>
<dbReference type="InterPro" id="IPR055080">
    <property type="entry name" value="Gal80p-like_C"/>
</dbReference>
<dbReference type="PANTHER" id="PTHR43708:SF1">
    <property type="entry name" value="GALACTOSE_LACTOSE METABOLISM REGULATORY PROTEIN GAL80"/>
    <property type="match status" value="1"/>
</dbReference>
<gene>
    <name evidence="3" type="ORF">GGR30_003256</name>
</gene>
<dbReference type="SUPFAM" id="SSF55347">
    <property type="entry name" value="Glyceraldehyde-3-phosphate dehydrogenase-like, C-terminal domain"/>
    <property type="match status" value="1"/>
</dbReference>
<evidence type="ECO:0000313" key="3">
    <source>
        <dbReference type="EMBL" id="MBB4123313.1"/>
    </source>
</evidence>
<organism evidence="3 4">
    <name type="scientific">Martelella radicis</name>
    <dbReference type="NCBI Taxonomy" id="1397476"/>
    <lineage>
        <taxon>Bacteria</taxon>
        <taxon>Pseudomonadati</taxon>
        <taxon>Pseudomonadota</taxon>
        <taxon>Alphaproteobacteria</taxon>
        <taxon>Hyphomicrobiales</taxon>
        <taxon>Aurantimonadaceae</taxon>
        <taxon>Martelella</taxon>
    </lineage>
</organism>
<dbReference type="GO" id="GO:0000166">
    <property type="term" value="F:nucleotide binding"/>
    <property type="evidence" value="ECO:0007669"/>
    <property type="project" value="InterPro"/>
</dbReference>
<reference evidence="3 4" key="1">
    <citation type="submission" date="2020-08" db="EMBL/GenBank/DDBJ databases">
        <title>Genomic Encyclopedia of Type Strains, Phase IV (KMG-IV): sequencing the most valuable type-strain genomes for metagenomic binning, comparative biology and taxonomic classification.</title>
        <authorList>
            <person name="Goeker M."/>
        </authorList>
    </citation>
    <scope>NUCLEOTIDE SEQUENCE [LARGE SCALE GENOMIC DNA]</scope>
    <source>
        <strain evidence="3 4">DSM 28101</strain>
    </source>
</reference>
<keyword evidence="4" id="KW-1185">Reference proteome</keyword>
<protein>
    <submittedName>
        <fullName evidence="3">Putative dehydrogenase</fullName>
    </submittedName>
</protein>
<dbReference type="PANTHER" id="PTHR43708">
    <property type="entry name" value="CONSERVED EXPRESSED OXIDOREDUCTASE (EUROFUNG)"/>
    <property type="match status" value="1"/>
</dbReference>
<feature type="domain" description="Gfo/Idh/MocA-like oxidoreductase N-terminal" evidence="1">
    <location>
        <begin position="6"/>
        <end position="127"/>
    </location>
</feature>
<dbReference type="InterPro" id="IPR051317">
    <property type="entry name" value="Gfo/Idh/MocA_oxidoreduct"/>
</dbReference>
<dbReference type="InterPro" id="IPR036291">
    <property type="entry name" value="NAD(P)-bd_dom_sf"/>
</dbReference>
<dbReference type="AlphaFoldDB" id="A0A7W6KL92"/>
<comment type="caution">
    <text evidence="3">The sequence shown here is derived from an EMBL/GenBank/DDBJ whole genome shotgun (WGS) entry which is preliminary data.</text>
</comment>
<evidence type="ECO:0000259" key="2">
    <source>
        <dbReference type="Pfam" id="PF22685"/>
    </source>
</evidence>
<dbReference type="InterPro" id="IPR000683">
    <property type="entry name" value="Gfo/Idh/MocA-like_OxRdtase_N"/>
</dbReference>
<name>A0A7W6KL92_9HYPH</name>
<feature type="domain" description="Gal80p-like C-terminal" evidence="2">
    <location>
        <begin position="136"/>
        <end position="275"/>
    </location>
</feature>
<dbReference type="EMBL" id="JACIDZ010000011">
    <property type="protein sequence ID" value="MBB4123313.1"/>
    <property type="molecule type" value="Genomic_DNA"/>
</dbReference>
<dbReference type="Proteomes" id="UP000530571">
    <property type="component" value="Unassembled WGS sequence"/>
</dbReference>
<dbReference type="Pfam" id="PF22685">
    <property type="entry name" value="Gal80p_C-like"/>
    <property type="match status" value="1"/>
</dbReference>
<accession>A0A7W6KL92</accession>